<dbReference type="HOGENOM" id="CLU_1719452_0_0_9"/>
<organism evidence="1 2">
    <name type="scientific">Dialister succinatiphilus YIT 11850</name>
    <dbReference type="NCBI Taxonomy" id="742743"/>
    <lineage>
        <taxon>Bacteria</taxon>
        <taxon>Bacillati</taxon>
        <taxon>Bacillota</taxon>
        <taxon>Negativicutes</taxon>
        <taxon>Veillonellales</taxon>
        <taxon>Veillonellaceae</taxon>
        <taxon>Dialister</taxon>
    </lineage>
</organism>
<keyword evidence="2" id="KW-1185">Reference proteome</keyword>
<evidence type="ECO:0000313" key="2">
    <source>
        <dbReference type="Proteomes" id="UP000003277"/>
    </source>
</evidence>
<protein>
    <submittedName>
        <fullName evidence="1">Uncharacterized protein</fullName>
    </submittedName>
</protein>
<dbReference type="EMBL" id="ADLT01000050">
    <property type="protein sequence ID" value="EHO62572.1"/>
    <property type="molecule type" value="Genomic_DNA"/>
</dbReference>
<gene>
    <name evidence="1" type="ORF">HMPREF9453_01532</name>
</gene>
<evidence type="ECO:0000313" key="1">
    <source>
        <dbReference type="EMBL" id="EHO62572.1"/>
    </source>
</evidence>
<dbReference type="Proteomes" id="UP000003277">
    <property type="component" value="Unassembled WGS sequence"/>
</dbReference>
<dbReference type="AlphaFoldDB" id="H1D1P4"/>
<accession>H1D1P4</accession>
<proteinExistence type="predicted"/>
<sequence>MPYDTDSQSRNVLASPLGEEGHEVAKGWTMVRMIMILDVDVTAERRHYNTHRPLKGKRLTTFCASLRSGGRRLAVRKMIECHISAQPRTPFCHYVAFPLKGKRGIWREKQGVIYFMYHSGVSPFGGWRHHLSPSSRGHYGCLAMEPCLCRKA</sequence>
<comment type="caution">
    <text evidence="1">The sequence shown here is derived from an EMBL/GenBank/DDBJ whole genome shotgun (WGS) entry which is preliminary data.</text>
</comment>
<name>H1D1P4_9FIRM</name>
<reference evidence="1 2" key="1">
    <citation type="submission" date="2011-11" db="EMBL/GenBank/DDBJ databases">
        <title>The Genome Sequence of Dialister succinatiphilus YIT 11850.</title>
        <authorList>
            <consortium name="The Broad Institute Genome Sequencing Platform"/>
            <person name="Earl A."/>
            <person name="Ward D."/>
            <person name="Feldgarden M."/>
            <person name="Gevers D."/>
            <person name="Morotomi M."/>
            <person name="Young S.K."/>
            <person name="Zeng Q."/>
            <person name="Gargeya S."/>
            <person name="Fitzgerald M."/>
            <person name="Haas B."/>
            <person name="Abouelleil A."/>
            <person name="Alvarado L."/>
            <person name="Arachchi H.M."/>
            <person name="Berlin A."/>
            <person name="Brown A."/>
            <person name="Chapman S.B."/>
            <person name="Dunbar C."/>
            <person name="Gearin G."/>
            <person name="Goldberg J."/>
            <person name="Griggs A."/>
            <person name="Gujja S."/>
            <person name="Heiman D."/>
            <person name="Howarth C."/>
            <person name="Lui A."/>
            <person name="MacDonald P.J.P."/>
            <person name="Montmayeur A."/>
            <person name="Murphy C."/>
            <person name="Neiman D."/>
            <person name="Pearson M."/>
            <person name="Priest M."/>
            <person name="Roberts A."/>
            <person name="Saif S."/>
            <person name="Shea T."/>
            <person name="Sisk P."/>
            <person name="Stolte C."/>
            <person name="Sykes S."/>
            <person name="Wortman J."/>
            <person name="Nusbaum C."/>
            <person name="Birren B."/>
        </authorList>
    </citation>
    <scope>NUCLEOTIDE SEQUENCE [LARGE SCALE GENOMIC DNA]</scope>
    <source>
        <strain evidence="1 2">YIT 11850</strain>
    </source>
</reference>